<keyword evidence="6 9" id="KW-0067">ATP-binding</keyword>
<dbReference type="FunFam" id="3.40.50.300:FF:000016">
    <property type="entry name" value="Oligopeptide ABC transporter ATP-binding component"/>
    <property type="match status" value="1"/>
</dbReference>
<dbReference type="NCBIfam" id="TIGR01727">
    <property type="entry name" value="oligo_HPY"/>
    <property type="match status" value="1"/>
</dbReference>
<organism evidence="9 10">
    <name type="scientific">Caenispirillum bisanense</name>
    <dbReference type="NCBI Taxonomy" id="414052"/>
    <lineage>
        <taxon>Bacteria</taxon>
        <taxon>Pseudomonadati</taxon>
        <taxon>Pseudomonadota</taxon>
        <taxon>Alphaproteobacteria</taxon>
        <taxon>Rhodospirillales</taxon>
        <taxon>Novispirillaceae</taxon>
        <taxon>Caenispirillum</taxon>
    </lineage>
</organism>
<dbReference type="OrthoDB" id="37801at2"/>
<proteinExistence type="inferred from homology"/>
<feature type="domain" description="ABC transporter" evidence="8">
    <location>
        <begin position="9"/>
        <end position="259"/>
    </location>
</feature>
<comment type="subcellular location">
    <subcellularLocation>
        <location evidence="1">Cell inner membrane</location>
        <topology evidence="1">Peripheral membrane protein</topology>
    </subcellularLocation>
</comment>
<dbReference type="InterPro" id="IPR027417">
    <property type="entry name" value="P-loop_NTPase"/>
</dbReference>
<reference evidence="9 10" key="1">
    <citation type="submission" date="2017-09" db="EMBL/GenBank/DDBJ databases">
        <authorList>
            <person name="Ehlers B."/>
            <person name="Leendertz F.H."/>
        </authorList>
    </citation>
    <scope>NUCLEOTIDE SEQUENCE [LARGE SCALE GENOMIC DNA]</scope>
    <source>
        <strain evidence="9 10">USBA 140</strain>
    </source>
</reference>
<evidence type="ECO:0000256" key="5">
    <source>
        <dbReference type="ARBA" id="ARBA00022741"/>
    </source>
</evidence>
<evidence type="ECO:0000256" key="6">
    <source>
        <dbReference type="ARBA" id="ARBA00022840"/>
    </source>
</evidence>
<dbReference type="GO" id="GO:0005886">
    <property type="term" value="C:plasma membrane"/>
    <property type="evidence" value="ECO:0007669"/>
    <property type="project" value="UniProtKB-SubCell"/>
</dbReference>
<dbReference type="PROSITE" id="PS50893">
    <property type="entry name" value="ABC_TRANSPORTER_2"/>
    <property type="match status" value="1"/>
</dbReference>
<dbReference type="Proteomes" id="UP000219621">
    <property type="component" value="Unassembled WGS sequence"/>
</dbReference>
<dbReference type="SUPFAM" id="SSF52540">
    <property type="entry name" value="P-loop containing nucleoside triphosphate hydrolases"/>
    <property type="match status" value="1"/>
</dbReference>
<keyword evidence="10" id="KW-1185">Reference proteome</keyword>
<sequence length="340" mass="36135">MTNRTEPLLTVEDLSVSIPVPAGILSAVRSVSFTLDRGETLGIVGESGCGKSMMSMAIMGLLPRHVTVRAETLRFEGMDLLGLPERRLADLRGDRMAMIFQEPMTALNPLLTIGEQLMETFRRHRAAGRREAREKALHLLDRVGIASAERRLGQYPHQLSGGLRQRVMIAMALMCDPDLIIADEPTTALDVTIQAQILALLAELQRESGAAMIFVSHDLGVISRVADKVSVMYAGSEVEGGSTAQVFGTPAHPYTQGLFRCLPNSGLVARGAPLGSIPGVVPSLIGDVSGCMFRPRCPLARDACLEAVPAAAVADGHRARCVALADAAAAAPLVQEASAP</sequence>
<keyword evidence="5" id="KW-0547">Nucleotide-binding</keyword>
<dbReference type="RefSeq" id="WP_097280375.1">
    <property type="nucleotide sequence ID" value="NZ_OCNJ01000007.1"/>
</dbReference>
<dbReference type="GO" id="GO:0055085">
    <property type="term" value="P:transmembrane transport"/>
    <property type="evidence" value="ECO:0007669"/>
    <property type="project" value="UniProtKB-ARBA"/>
</dbReference>
<evidence type="ECO:0000313" key="9">
    <source>
        <dbReference type="EMBL" id="SOD98281.1"/>
    </source>
</evidence>
<keyword evidence="3" id="KW-0813">Transport</keyword>
<comment type="similarity">
    <text evidence="2">Belongs to the ABC transporter superfamily.</text>
</comment>
<evidence type="ECO:0000313" key="10">
    <source>
        <dbReference type="Proteomes" id="UP000219621"/>
    </source>
</evidence>
<dbReference type="PANTHER" id="PTHR43297">
    <property type="entry name" value="OLIGOPEPTIDE TRANSPORT ATP-BINDING PROTEIN APPD"/>
    <property type="match status" value="1"/>
</dbReference>
<keyword evidence="4" id="KW-1003">Cell membrane</keyword>
<accession>A0A286GRT7</accession>
<dbReference type="InterPro" id="IPR003593">
    <property type="entry name" value="AAA+_ATPase"/>
</dbReference>
<evidence type="ECO:0000256" key="2">
    <source>
        <dbReference type="ARBA" id="ARBA00005417"/>
    </source>
</evidence>
<dbReference type="SMART" id="SM00382">
    <property type="entry name" value="AAA"/>
    <property type="match status" value="1"/>
</dbReference>
<keyword evidence="7" id="KW-0472">Membrane</keyword>
<dbReference type="AlphaFoldDB" id="A0A286GRT7"/>
<dbReference type="PANTHER" id="PTHR43297:SF2">
    <property type="entry name" value="DIPEPTIDE TRANSPORT ATP-BINDING PROTEIN DPPD"/>
    <property type="match status" value="1"/>
</dbReference>
<dbReference type="GO" id="GO:0005524">
    <property type="term" value="F:ATP binding"/>
    <property type="evidence" value="ECO:0007669"/>
    <property type="project" value="UniProtKB-KW"/>
</dbReference>
<dbReference type="GO" id="GO:0016887">
    <property type="term" value="F:ATP hydrolysis activity"/>
    <property type="evidence" value="ECO:0007669"/>
    <property type="project" value="InterPro"/>
</dbReference>
<dbReference type="GO" id="GO:0015833">
    <property type="term" value="P:peptide transport"/>
    <property type="evidence" value="ECO:0007669"/>
    <property type="project" value="InterPro"/>
</dbReference>
<dbReference type="Pfam" id="PF08352">
    <property type="entry name" value="oligo_HPY"/>
    <property type="match status" value="1"/>
</dbReference>
<name>A0A286GRT7_9PROT</name>
<evidence type="ECO:0000256" key="4">
    <source>
        <dbReference type="ARBA" id="ARBA00022475"/>
    </source>
</evidence>
<evidence type="ECO:0000256" key="3">
    <source>
        <dbReference type="ARBA" id="ARBA00022448"/>
    </source>
</evidence>
<dbReference type="Gene3D" id="3.40.50.300">
    <property type="entry name" value="P-loop containing nucleotide triphosphate hydrolases"/>
    <property type="match status" value="1"/>
</dbReference>
<dbReference type="InterPro" id="IPR003439">
    <property type="entry name" value="ABC_transporter-like_ATP-bd"/>
</dbReference>
<dbReference type="CDD" id="cd03257">
    <property type="entry name" value="ABC_NikE_OppD_transporters"/>
    <property type="match status" value="1"/>
</dbReference>
<evidence type="ECO:0000259" key="8">
    <source>
        <dbReference type="PROSITE" id="PS50893"/>
    </source>
</evidence>
<dbReference type="InterPro" id="IPR013563">
    <property type="entry name" value="Oligopep_ABC_C"/>
</dbReference>
<evidence type="ECO:0000256" key="1">
    <source>
        <dbReference type="ARBA" id="ARBA00004417"/>
    </source>
</evidence>
<dbReference type="Pfam" id="PF00005">
    <property type="entry name" value="ABC_tran"/>
    <property type="match status" value="1"/>
</dbReference>
<evidence type="ECO:0000256" key="7">
    <source>
        <dbReference type="ARBA" id="ARBA00023136"/>
    </source>
</evidence>
<gene>
    <name evidence="9" type="ORF">SAMN05421508_107283</name>
</gene>
<protein>
    <submittedName>
        <fullName evidence="9">Peptide/nickel transport system ATP-binding protein</fullName>
    </submittedName>
</protein>
<dbReference type="InterPro" id="IPR050388">
    <property type="entry name" value="ABC_Ni/Peptide_Import"/>
</dbReference>
<dbReference type="EMBL" id="OCNJ01000007">
    <property type="protein sequence ID" value="SOD98281.1"/>
    <property type="molecule type" value="Genomic_DNA"/>
</dbReference>